<organism evidence="2 3">
    <name type="scientific">Nocardia alba</name>
    <dbReference type="NCBI Taxonomy" id="225051"/>
    <lineage>
        <taxon>Bacteria</taxon>
        <taxon>Bacillati</taxon>
        <taxon>Actinomycetota</taxon>
        <taxon>Actinomycetes</taxon>
        <taxon>Mycobacteriales</taxon>
        <taxon>Nocardiaceae</taxon>
        <taxon>Nocardia</taxon>
    </lineage>
</organism>
<evidence type="ECO:0000313" key="3">
    <source>
        <dbReference type="Proteomes" id="UP000294856"/>
    </source>
</evidence>
<dbReference type="AlphaFoldDB" id="A0A4R1F6D5"/>
<protein>
    <submittedName>
        <fullName evidence="2">Uncharacterized protein</fullName>
    </submittedName>
</protein>
<comment type="caution">
    <text evidence="2">The sequence shown here is derived from an EMBL/GenBank/DDBJ whole genome shotgun (WGS) entry which is preliminary data.</text>
</comment>
<evidence type="ECO:0000313" key="2">
    <source>
        <dbReference type="EMBL" id="TCJ88124.1"/>
    </source>
</evidence>
<proteinExistence type="predicted"/>
<reference evidence="2 3" key="1">
    <citation type="submission" date="2019-03" db="EMBL/GenBank/DDBJ databases">
        <title>Genomic Encyclopedia of Type Strains, Phase IV (KMG-IV): sequencing the most valuable type-strain genomes for metagenomic binning, comparative biology and taxonomic classification.</title>
        <authorList>
            <person name="Goeker M."/>
        </authorList>
    </citation>
    <scope>NUCLEOTIDE SEQUENCE [LARGE SCALE GENOMIC DNA]</scope>
    <source>
        <strain evidence="2 3">DSM 44684</strain>
    </source>
</reference>
<keyword evidence="1" id="KW-1133">Transmembrane helix</keyword>
<feature type="transmembrane region" description="Helical" evidence="1">
    <location>
        <begin position="34"/>
        <end position="58"/>
    </location>
</feature>
<evidence type="ECO:0000256" key="1">
    <source>
        <dbReference type="SAM" id="Phobius"/>
    </source>
</evidence>
<feature type="transmembrane region" description="Helical" evidence="1">
    <location>
        <begin position="64"/>
        <end position="87"/>
    </location>
</feature>
<keyword evidence="1" id="KW-0472">Membrane</keyword>
<dbReference type="EMBL" id="SMFR01000013">
    <property type="protein sequence ID" value="TCJ88124.1"/>
    <property type="molecule type" value="Genomic_DNA"/>
</dbReference>
<sequence length="106" mass="11131">MAAFFVRKSKPVNGPIEQPVHAAPTPPLRGRAAVVTWPAAFLVFVGMAYSLALVLLGVPPEQAMWTAARTVGLLLAVVVAAPPLIALGKEVGRRIGTPRLEQGNQA</sequence>
<accession>A0A4R1F6D5</accession>
<dbReference type="Proteomes" id="UP000294856">
    <property type="component" value="Unassembled WGS sequence"/>
</dbReference>
<gene>
    <name evidence="2" type="ORF">DFR71_6666</name>
</gene>
<keyword evidence="1" id="KW-0812">Transmembrane</keyword>
<name>A0A4R1F6D5_9NOCA</name>
<keyword evidence="3" id="KW-1185">Reference proteome</keyword>